<organism evidence="1 2">
    <name type="scientific">Hermetia illucens</name>
    <name type="common">Black soldier fly</name>
    <dbReference type="NCBI Taxonomy" id="343691"/>
    <lineage>
        <taxon>Eukaryota</taxon>
        <taxon>Metazoa</taxon>
        <taxon>Ecdysozoa</taxon>
        <taxon>Arthropoda</taxon>
        <taxon>Hexapoda</taxon>
        <taxon>Insecta</taxon>
        <taxon>Pterygota</taxon>
        <taxon>Neoptera</taxon>
        <taxon>Endopterygota</taxon>
        <taxon>Diptera</taxon>
        <taxon>Brachycera</taxon>
        <taxon>Stratiomyomorpha</taxon>
        <taxon>Stratiomyidae</taxon>
        <taxon>Hermetiinae</taxon>
        <taxon>Hermetia</taxon>
    </lineage>
</organism>
<dbReference type="Proteomes" id="UP000594454">
    <property type="component" value="Chromosome 5"/>
</dbReference>
<name>A0A7R8V0F7_HERIL</name>
<dbReference type="InParanoid" id="A0A7R8V0F7"/>
<dbReference type="AlphaFoldDB" id="A0A7R8V0F7"/>
<gene>
    <name evidence="1" type="ORF">HERILL_LOCUS13006</name>
</gene>
<sequence length="86" mass="9879">MTSLDAWRCVRLRAKQGQIQNKDAATDVRDSKRTDRKVKGCCKDTNLCQIQPIKCIRIRICSTLRYSDNHVGDITSTYGPFLKIVY</sequence>
<evidence type="ECO:0000313" key="1">
    <source>
        <dbReference type="EMBL" id="CAD7090530.1"/>
    </source>
</evidence>
<keyword evidence="2" id="KW-1185">Reference proteome</keyword>
<evidence type="ECO:0000313" key="2">
    <source>
        <dbReference type="Proteomes" id="UP000594454"/>
    </source>
</evidence>
<dbReference type="EMBL" id="LR899013">
    <property type="protein sequence ID" value="CAD7090530.1"/>
    <property type="molecule type" value="Genomic_DNA"/>
</dbReference>
<accession>A0A7R8V0F7</accession>
<reference evidence="1 2" key="1">
    <citation type="submission" date="2020-11" db="EMBL/GenBank/DDBJ databases">
        <authorList>
            <person name="Wallbank WR R."/>
            <person name="Pardo Diaz C."/>
            <person name="Kozak K."/>
            <person name="Martin S."/>
            <person name="Jiggins C."/>
            <person name="Moest M."/>
            <person name="Warren A I."/>
            <person name="Generalovic N T."/>
            <person name="Byers J.R.P. K."/>
            <person name="Montejo-Kovacevich G."/>
            <person name="Yen C E."/>
        </authorList>
    </citation>
    <scope>NUCLEOTIDE SEQUENCE [LARGE SCALE GENOMIC DNA]</scope>
</reference>
<proteinExistence type="predicted"/>
<protein>
    <submittedName>
        <fullName evidence="1">Uncharacterized protein</fullName>
    </submittedName>
</protein>